<dbReference type="InterPro" id="IPR002139">
    <property type="entry name" value="Ribo/fructo_kinase"/>
</dbReference>
<organism evidence="4 5">
    <name type="scientific">Candidatus Liptonbacteria bacterium RIFCSPLOWO2_01_FULL_52_25</name>
    <dbReference type="NCBI Taxonomy" id="1798650"/>
    <lineage>
        <taxon>Bacteria</taxon>
        <taxon>Candidatus Liptoniibacteriota</taxon>
    </lineage>
</organism>
<evidence type="ECO:0000256" key="1">
    <source>
        <dbReference type="ARBA" id="ARBA00022679"/>
    </source>
</evidence>
<dbReference type="SUPFAM" id="SSF53613">
    <property type="entry name" value="Ribokinase-like"/>
    <property type="match status" value="1"/>
</dbReference>
<evidence type="ECO:0000313" key="4">
    <source>
        <dbReference type="EMBL" id="OGY99910.1"/>
    </source>
</evidence>
<dbReference type="GO" id="GO:0005829">
    <property type="term" value="C:cytosol"/>
    <property type="evidence" value="ECO:0007669"/>
    <property type="project" value="TreeGrafter"/>
</dbReference>
<dbReference type="STRING" id="1798650.A2945_05415"/>
<reference evidence="4 5" key="1">
    <citation type="journal article" date="2016" name="Nat. Commun.">
        <title>Thousands of microbial genomes shed light on interconnected biogeochemical processes in an aquifer system.</title>
        <authorList>
            <person name="Anantharaman K."/>
            <person name="Brown C.T."/>
            <person name="Hug L.A."/>
            <person name="Sharon I."/>
            <person name="Castelle C.J."/>
            <person name="Probst A.J."/>
            <person name="Thomas B.C."/>
            <person name="Singh A."/>
            <person name="Wilkins M.J."/>
            <person name="Karaoz U."/>
            <person name="Brodie E.L."/>
            <person name="Williams K.H."/>
            <person name="Hubbard S.S."/>
            <person name="Banfield J.F."/>
        </authorList>
    </citation>
    <scope>NUCLEOTIDE SEQUENCE [LARGE SCALE GENOMIC DNA]</scope>
</reference>
<keyword evidence="2" id="KW-0418">Kinase</keyword>
<gene>
    <name evidence="4" type="ORF">A2945_05415</name>
</gene>
<protein>
    <recommendedName>
        <fullName evidence="3">Carbohydrate kinase PfkB domain-containing protein</fullName>
    </recommendedName>
</protein>
<name>A0A1G2CGY6_9BACT</name>
<accession>A0A1G2CGY6</accession>
<proteinExistence type="predicted"/>
<dbReference type="Pfam" id="PF00294">
    <property type="entry name" value="PfkB"/>
    <property type="match status" value="1"/>
</dbReference>
<dbReference type="PRINTS" id="PR00990">
    <property type="entry name" value="RIBOKINASE"/>
</dbReference>
<comment type="caution">
    <text evidence="4">The sequence shown here is derived from an EMBL/GenBank/DDBJ whole genome shotgun (WGS) entry which is preliminary data.</text>
</comment>
<keyword evidence="1" id="KW-0808">Transferase</keyword>
<dbReference type="Gene3D" id="3.40.1190.20">
    <property type="match status" value="1"/>
</dbReference>
<dbReference type="InterPro" id="IPR011611">
    <property type="entry name" value="PfkB_dom"/>
</dbReference>
<dbReference type="Proteomes" id="UP000178880">
    <property type="component" value="Unassembled WGS sequence"/>
</dbReference>
<dbReference type="AlphaFoldDB" id="A0A1G2CGY6"/>
<evidence type="ECO:0000313" key="5">
    <source>
        <dbReference type="Proteomes" id="UP000178880"/>
    </source>
</evidence>
<dbReference type="GO" id="GO:0006796">
    <property type="term" value="P:phosphate-containing compound metabolic process"/>
    <property type="evidence" value="ECO:0007669"/>
    <property type="project" value="UniProtKB-ARBA"/>
</dbReference>
<dbReference type="GO" id="GO:0016301">
    <property type="term" value="F:kinase activity"/>
    <property type="evidence" value="ECO:0007669"/>
    <property type="project" value="UniProtKB-KW"/>
</dbReference>
<dbReference type="EMBL" id="MHLA01000012">
    <property type="protein sequence ID" value="OGY99910.1"/>
    <property type="molecule type" value="Genomic_DNA"/>
</dbReference>
<dbReference type="PANTHER" id="PTHR10584:SF166">
    <property type="entry name" value="RIBOKINASE"/>
    <property type="match status" value="1"/>
</dbReference>
<evidence type="ECO:0000259" key="3">
    <source>
        <dbReference type="Pfam" id="PF00294"/>
    </source>
</evidence>
<sequence length="337" mass="36994">MGKQYDFIAIGDTVTDAFIRLKEASVHCTIDREKCEICMRFADKIPYESLNVVPAVGNSANAAVAAARLGLSSALVSNVGDDYYGTECLNALKAEKVDAEFVALHPGQKTNYHYILWYEDDRTILIKHEEYLYALPGIGDPKWVYLSSLGENSLAFHHEIEKYLLAHPAIKLAFQPGTYQMKFGKDALAGLYRRAEILICNTDEARRILGNEETDPRMLMSALAVLGPKIVVVTDGPKGAYAYDVSTKLAASGEMWFMLPYPDPAPPYERTGAGDAFSATLVAALALGKNLEEALAWAPINSMSVVQQIGARAGLLTKPQLKEWLAKAPEDYAPQKL</sequence>
<dbReference type="PANTHER" id="PTHR10584">
    <property type="entry name" value="SUGAR KINASE"/>
    <property type="match status" value="1"/>
</dbReference>
<feature type="domain" description="Carbohydrate kinase PfkB" evidence="3">
    <location>
        <begin position="57"/>
        <end position="315"/>
    </location>
</feature>
<dbReference type="InterPro" id="IPR029056">
    <property type="entry name" value="Ribokinase-like"/>
</dbReference>
<evidence type="ECO:0000256" key="2">
    <source>
        <dbReference type="ARBA" id="ARBA00022777"/>
    </source>
</evidence>